<accession>A0A8S5R143</accession>
<name>A0A8S5R143_9CAUD</name>
<organism evidence="1">
    <name type="scientific">Siphoviridae sp. ct4Am4</name>
    <dbReference type="NCBI Taxonomy" id="2826287"/>
    <lineage>
        <taxon>Viruses</taxon>
        <taxon>Duplodnaviria</taxon>
        <taxon>Heunggongvirae</taxon>
        <taxon>Uroviricota</taxon>
        <taxon>Caudoviricetes</taxon>
    </lineage>
</organism>
<evidence type="ECO:0000313" key="1">
    <source>
        <dbReference type="EMBL" id="DAE25064.1"/>
    </source>
</evidence>
<reference evidence="1" key="1">
    <citation type="journal article" date="2021" name="Proc. Natl. Acad. Sci. U.S.A.">
        <title>A Catalog of Tens of Thousands of Viruses from Human Metagenomes Reveals Hidden Associations with Chronic Diseases.</title>
        <authorList>
            <person name="Tisza M.J."/>
            <person name="Buck C.B."/>
        </authorList>
    </citation>
    <scope>NUCLEOTIDE SEQUENCE</scope>
    <source>
        <strain evidence="1">Ct4Am4</strain>
    </source>
</reference>
<dbReference type="EMBL" id="BK015792">
    <property type="protein sequence ID" value="DAE25064.1"/>
    <property type="molecule type" value="Genomic_DNA"/>
</dbReference>
<protein>
    <submittedName>
        <fullName evidence="1">Uncharacterized protein</fullName>
    </submittedName>
</protein>
<sequence length="126" mass="13932">MTLDTESCKVLVQTDDAGHVTAINSDAFVSGDGWTQIDEGEGDRYRHAQNNYLLKPLTDERGVYRYKLVDGLIAQRTQAEMDADFDALPAPPLTTEERVNNVEQRTDALESANDDLILMMADLIGG</sequence>
<proteinExistence type="predicted"/>